<reference evidence="1" key="2">
    <citation type="journal article" date="2015" name="Data Brief">
        <title>Shoot transcriptome of the giant reed, Arundo donax.</title>
        <authorList>
            <person name="Barrero R.A."/>
            <person name="Guerrero F.D."/>
            <person name="Moolhuijzen P."/>
            <person name="Goolsby J.A."/>
            <person name="Tidwell J."/>
            <person name="Bellgard S.E."/>
            <person name="Bellgard M.I."/>
        </authorList>
    </citation>
    <scope>NUCLEOTIDE SEQUENCE</scope>
    <source>
        <tissue evidence="1">Shoot tissue taken approximately 20 cm above the soil surface</tissue>
    </source>
</reference>
<dbReference type="EMBL" id="GBRH01271795">
    <property type="protein sequence ID" value="JAD26100.1"/>
    <property type="molecule type" value="Transcribed_RNA"/>
</dbReference>
<name>A0A0A8YM18_ARUDO</name>
<dbReference type="AlphaFoldDB" id="A0A0A8YM18"/>
<reference evidence="1" key="1">
    <citation type="submission" date="2014-09" db="EMBL/GenBank/DDBJ databases">
        <authorList>
            <person name="Magalhaes I.L.F."/>
            <person name="Oliveira U."/>
            <person name="Santos F.R."/>
            <person name="Vidigal T.H.D.A."/>
            <person name="Brescovit A.D."/>
            <person name="Santos A.J."/>
        </authorList>
    </citation>
    <scope>NUCLEOTIDE SEQUENCE</scope>
    <source>
        <tissue evidence="1">Shoot tissue taken approximately 20 cm above the soil surface</tissue>
    </source>
</reference>
<proteinExistence type="predicted"/>
<evidence type="ECO:0000313" key="1">
    <source>
        <dbReference type="EMBL" id="JAD26100.1"/>
    </source>
</evidence>
<organism evidence="1">
    <name type="scientific">Arundo donax</name>
    <name type="common">Giant reed</name>
    <name type="synonym">Donax arundinaceus</name>
    <dbReference type="NCBI Taxonomy" id="35708"/>
    <lineage>
        <taxon>Eukaryota</taxon>
        <taxon>Viridiplantae</taxon>
        <taxon>Streptophyta</taxon>
        <taxon>Embryophyta</taxon>
        <taxon>Tracheophyta</taxon>
        <taxon>Spermatophyta</taxon>
        <taxon>Magnoliopsida</taxon>
        <taxon>Liliopsida</taxon>
        <taxon>Poales</taxon>
        <taxon>Poaceae</taxon>
        <taxon>PACMAD clade</taxon>
        <taxon>Arundinoideae</taxon>
        <taxon>Arundineae</taxon>
        <taxon>Arundo</taxon>
    </lineage>
</organism>
<sequence>MYNFVDLSSCLLDYLILFVLDLLLLEIKSGPLAYTTNKPVT</sequence>
<protein>
    <submittedName>
        <fullName evidence="1">Uncharacterized protein</fullName>
    </submittedName>
</protein>
<accession>A0A0A8YM18</accession>